<dbReference type="InterPro" id="IPR029063">
    <property type="entry name" value="SAM-dependent_MTases_sf"/>
</dbReference>
<evidence type="ECO:0000313" key="5">
    <source>
        <dbReference type="EMBL" id="CAJ98952.1"/>
    </source>
</evidence>
<gene>
    <name evidence="5" type="primary">DDEM fragment 1</name>
    <name evidence="5" type="ordered locus">Hac_0094</name>
</gene>
<reference evidence="5 6" key="1">
    <citation type="journal article" date="2006" name="PLoS Genet.">
        <title>Who ate whom? Adaptive Helicobacter genomic changes that accompanied a host jump from early humans to large felines.</title>
        <authorList>
            <person name="Eppinger M."/>
            <person name="Baar C."/>
            <person name="Linz B."/>
            <person name="Raddatz G."/>
            <person name="Lanz C."/>
            <person name="Keller H."/>
            <person name="Morelli G."/>
            <person name="Gressmann H."/>
            <person name="Achtman M."/>
            <person name="Schuster S.C."/>
        </authorList>
    </citation>
    <scope>NUCLEOTIDE SEQUENCE [LARGE SCALE GENOMIC DNA]</scope>
    <source>
        <strain evidence="5 6">Sheeba</strain>
    </source>
</reference>
<keyword evidence="6" id="KW-1185">Reference proteome</keyword>
<dbReference type="AlphaFoldDB" id="Q17ZH4"/>
<protein>
    <submittedName>
        <fullName evidence="5">Cytosine specific DNA methyltransferase 1</fullName>
        <ecNumber evidence="5">2.1.1.37</ecNumber>
    </submittedName>
</protein>
<dbReference type="InterPro" id="IPR001525">
    <property type="entry name" value="C5_MeTfrase"/>
</dbReference>
<dbReference type="GO" id="GO:0032259">
    <property type="term" value="P:methylation"/>
    <property type="evidence" value="ECO:0007669"/>
    <property type="project" value="UniProtKB-KW"/>
</dbReference>
<dbReference type="Gene3D" id="3.40.50.150">
    <property type="entry name" value="Vaccinia Virus protein VP39"/>
    <property type="match status" value="1"/>
</dbReference>
<dbReference type="KEGG" id="hac:Hac_0094"/>
<dbReference type="GO" id="GO:0003886">
    <property type="term" value="F:DNA (cytosine-5-)-methyltransferase activity"/>
    <property type="evidence" value="ECO:0007669"/>
    <property type="project" value="UniProtKB-EC"/>
</dbReference>
<sequence length="81" mass="8926">MNYKILDLFCGAGGFRARLERLKEFSPLIGLDCGKQALNTFKNNHKNAMGICGDITQADIKEKVIELAKKLEINMIIGGSP</sequence>
<dbReference type="SUPFAM" id="SSF53335">
    <property type="entry name" value="S-adenosyl-L-methionine-dependent methyltransferases"/>
    <property type="match status" value="1"/>
</dbReference>
<evidence type="ECO:0000256" key="2">
    <source>
        <dbReference type="ARBA" id="ARBA00022679"/>
    </source>
</evidence>
<dbReference type="EC" id="2.1.1.37" evidence="5"/>
<dbReference type="EMBL" id="AM260522">
    <property type="protein sequence ID" value="CAJ98952.1"/>
    <property type="molecule type" value="Genomic_DNA"/>
</dbReference>
<dbReference type="STRING" id="382638.Hac_0094"/>
<evidence type="ECO:0000256" key="3">
    <source>
        <dbReference type="ARBA" id="ARBA00022747"/>
    </source>
</evidence>
<dbReference type="GO" id="GO:0009307">
    <property type="term" value="P:DNA restriction-modification system"/>
    <property type="evidence" value="ECO:0007669"/>
    <property type="project" value="UniProtKB-KW"/>
</dbReference>
<accession>Q17ZH4</accession>
<proteinExistence type="predicted"/>
<keyword evidence="3" id="KW-0680">Restriction system</keyword>
<dbReference type="Pfam" id="PF00145">
    <property type="entry name" value="DNA_methylase"/>
    <property type="match status" value="1"/>
</dbReference>
<dbReference type="HOGENOM" id="CLU_2569122_0_0_7"/>
<name>Q17ZH4_HELAH</name>
<keyword evidence="1 5" id="KW-0489">Methyltransferase</keyword>
<comment type="catalytic activity">
    <reaction evidence="4">
        <text>a 2'-deoxycytidine in DNA + S-adenosyl-L-methionine = a 5-methyl-2'-deoxycytidine in DNA + S-adenosyl-L-homocysteine + H(+)</text>
        <dbReference type="Rhea" id="RHEA:13681"/>
        <dbReference type="Rhea" id="RHEA-COMP:11369"/>
        <dbReference type="Rhea" id="RHEA-COMP:11370"/>
        <dbReference type="ChEBI" id="CHEBI:15378"/>
        <dbReference type="ChEBI" id="CHEBI:57856"/>
        <dbReference type="ChEBI" id="CHEBI:59789"/>
        <dbReference type="ChEBI" id="CHEBI:85452"/>
        <dbReference type="ChEBI" id="CHEBI:85454"/>
        <dbReference type="EC" id="2.1.1.37"/>
    </reaction>
</comment>
<organism evidence="5 6">
    <name type="scientific">Helicobacter acinonychis (strain Sheeba)</name>
    <dbReference type="NCBI Taxonomy" id="382638"/>
    <lineage>
        <taxon>Bacteria</taxon>
        <taxon>Pseudomonadati</taxon>
        <taxon>Campylobacterota</taxon>
        <taxon>Epsilonproteobacteria</taxon>
        <taxon>Campylobacterales</taxon>
        <taxon>Helicobacteraceae</taxon>
        <taxon>Helicobacter</taxon>
    </lineage>
</organism>
<evidence type="ECO:0000256" key="1">
    <source>
        <dbReference type="ARBA" id="ARBA00022603"/>
    </source>
</evidence>
<dbReference type="Proteomes" id="UP000000775">
    <property type="component" value="Chromosome"/>
</dbReference>
<dbReference type="eggNOG" id="COG0270">
    <property type="taxonomic scope" value="Bacteria"/>
</dbReference>
<evidence type="ECO:0000256" key="4">
    <source>
        <dbReference type="ARBA" id="ARBA00047422"/>
    </source>
</evidence>
<evidence type="ECO:0000313" key="6">
    <source>
        <dbReference type="Proteomes" id="UP000000775"/>
    </source>
</evidence>
<keyword evidence="2 5" id="KW-0808">Transferase</keyword>